<gene>
    <name evidence="2" type="ORF">EJ08DRAFT_647002</name>
</gene>
<keyword evidence="1" id="KW-0472">Membrane</keyword>
<reference evidence="2" key="1">
    <citation type="journal article" date="2020" name="Stud. Mycol.">
        <title>101 Dothideomycetes genomes: a test case for predicting lifestyles and emergence of pathogens.</title>
        <authorList>
            <person name="Haridas S."/>
            <person name="Albert R."/>
            <person name="Binder M."/>
            <person name="Bloem J."/>
            <person name="Labutti K."/>
            <person name="Salamov A."/>
            <person name="Andreopoulos B."/>
            <person name="Baker S."/>
            <person name="Barry K."/>
            <person name="Bills G."/>
            <person name="Bluhm B."/>
            <person name="Cannon C."/>
            <person name="Castanera R."/>
            <person name="Culley D."/>
            <person name="Daum C."/>
            <person name="Ezra D."/>
            <person name="Gonzalez J."/>
            <person name="Henrissat B."/>
            <person name="Kuo A."/>
            <person name="Liang C."/>
            <person name="Lipzen A."/>
            <person name="Lutzoni F."/>
            <person name="Magnuson J."/>
            <person name="Mondo S."/>
            <person name="Nolan M."/>
            <person name="Ohm R."/>
            <person name="Pangilinan J."/>
            <person name="Park H.-J."/>
            <person name="Ramirez L."/>
            <person name="Alfaro M."/>
            <person name="Sun H."/>
            <person name="Tritt A."/>
            <person name="Yoshinaga Y."/>
            <person name="Zwiers L.-H."/>
            <person name="Turgeon B."/>
            <person name="Goodwin S."/>
            <person name="Spatafora J."/>
            <person name="Crous P."/>
            <person name="Grigoriev I."/>
        </authorList>
    </citation>
    <scope>NUCLEOTIDE SEQUENCE</scope>
    <source>
        <strain evidence="2">CBS 130266</strain>
    </source>
</reference>
<feature type="transmembrane region" description="Helical" evidence="1">
    <location>
        <begin position="42"/>
        <end position="60"/>
    </location>
</feature>
<dbReference type="Proteomes" id="UP000800235">
    <property type="component" value="Unassembled WGS sequence"/>
</dbReference>
<keyword evidence="3" id="KW-1185">Reference proteome</keyword>
<evidence type="ECO:0000313" key="2">
    <source>
        <dbReference type="EMBL" id="KAF2433690.1"/>
    </source>
</evidence>
<dbReference type="AlphaFoldDB" id="A0A9P4NWL7"/>
<organism evidence="2 3">
    <name type="scientific">Tothia fuscella</name>
    <dbReference type="NCBI Taxonomy" id="1048955"/>
    <lineage>
        <taxon>Eukaryota</taxon>
        <taxon>Fungi</taxon>
        <taxon>Dikarya</taxon>
        <taxon>Ascomycota</taxon>
        <taxon>Pezizomycotina</taxon>
        <taxon>Dothideomycetes</taxon>
        <taxon>Pleosporomycetidae</taxon>
        <taxon>Venturiales</taxon>
        <taxon>Cylindrosympodiaceae</taxon>
        <taxon>Tothia</taxon>
    </lineage>
</organism>
<name>A0A9P4NWL7_9PEZI</name>
<keyword evidence="1" id="KW-1133">Transmembrane helix</keyword>
<keyword evidence="1" id="KW-0812">Transmembrane</keyword>
<evidence type="ECO:0000313" key="3">
    <source>
        <dbReference type="Proteomes" id="UP000800235"/>
    </source>
</evidence>
<evidence type="ECO:0000256" key="1">
    <source>
        <dbReference type="SAM" id="Phobius"/>
    </source>
</evidence>
<accession>A0A9P4NWL7</accession>
<proteinExistence type="predicted"/>
<sequence length="61" mass="6810">MKVCAVTGRVVPPDLDLATGQFAMVRDYLEDYMMGKERYVDMFAKLIAICSHFGLGYVAMA</sequence>
<comment type="caution">
    <text evidence="2">The sequence shown here is derived from an EMBL/GenBank/DDBJ whole genome shotgun (WGS) entry which is preliminary data.</text>
</comment>
<protein>
    <submittedName>
        <fullName evidence="2">Uncharacterized protein</fullName>
    </submittedName>
</protein>
<dbReference type="EMBL" id="MU007019">
    <property type="protein sequence ID" value="KAF2433690.1"/>
    <property type="molecule type" value="Genomic_DNA"/>
</dbReference>